<gene>
    <name evidence="7" type="ORF">WJX74_008451</name>
</gene>
<evidence type="ECO:0000256" key="2">
    <source>
        <dbReference type="ARBA" id="ARBA00022942"/>
    </source>
</evidence>
<organism evidence="7 8">
    <name type="scientific">Apatococcus lobatus</name>
    <dbReference type="NCBI Taxonomy" id="904363"/>
    <lineage>
        <taxon>Eukaryota</taxon>
        <taxon>Viridiplantae</taxon>
        <taxon>Chlorophyta</taxon>
        <taxon>core chlorophytes</taxon>
        <taxon>Trebouxiophyceae</taxon>
        <taxon>Chlorellales</taxon>
        <taxon>Chlorellaceae</taxon>
        <taxon>Apatococcus</taxon>
    </lineage>
</organism>
<protein>
    <recommendedName>
        <fullName evidence="6">PCI domain-containing protein</fullName>
    </recommendedName>
</protein>
<sequence>MSGEDVTASTLSRDQDMKEAEVPAASKKAAADIAKLEQDIESAKSLAKTGKLQDSLEALLNLEKQSRLAEDVPCTTRCCLAVVDVSFESGDWKLLNENILLLSKRRAQLKQPVQAFVRQAMTYLGKSPDAEVKTELIKTLQAVTEGKIYVEIERARLTRQLAQMQEQDGKISEAADTLQEIAVETYGAMAKTEKIAFILEQVRLCLDRGDFIRAQILAKKVSPRAFRERPGAKGQAAGEVGIEGTTIEHPIEGTPSLEELKLIYYRCFIRYHSHHNNYLEICRCYRAIYETDSIAADAQKWQPVLKRICWYVVLASSNSEQITLLETTAADKRLEELPLYKELLQTFTTKEIVWWKTLEEKLSAEVAAETEVFSGEEGATRKADFRQRVIEHNLLVVAKYYNHITFARLCELLDLSREEAEKHLSKMVTDKAVHARVDRPAGIVRFAARRQPDAVLNEWAGRIGKLLEVVDRTCQQIQKESMVHKVPIGIQA</sequence>
<dbReference type="Pfam" id="PF22241">
    <property type="entry name" value="PSMD12-CSN4_N"/>
    <property type="match status" value="2"/>
</dbReference>
<evidence type="ECO:0000313" key="7">
    <source>
        <dbReference type="EMBL" id="KAK9837954.1"/>
    </source>
</evidence>
<dbReference type="PANTHER" id="PTHR10855">
    <property type="entry name" value="26S PROTEASOME NON-ATPASE REGULATORY SUBUNIT 12/COP9 SIGNALOSOME COMPLEX SUBUNIT 4"/>
    <property type="match status" value="1"/>
</dbReference>
<name>A0AAW1RW08_9CHLO</name>
<comment type="caution">
    <text evidence="7">The sequence shown here is derived from an EMBL/GenBank/DDBJ whole genome shotgun (WGS) entry which is preliminary data.</text>
</comment>
<dbReference type="Pfam" id="PF18098">
    <property type="entry name" value="RPN5_C"/>
    <property type="match status" value="1"/>
</dbReference>
<dbReference type="InterPro" id="IPR036388">
    <property type="entry name" value="WH-like_DNA-bd_sf"/>
</dbReference>
<evidence type="ECO:0000256" key="1">
    <source>
        <dbReference type="ARBA" id="ARBA00006397"/>
    </source>
</evidence>
<dbReference type="FunFam" id="1.10.10.10:FF:000070">
    <property type="entry name" value="26S proteasome non-ATPase regulatory subunit 12"/>
    <property type="match status" value="1"/>
</dbReference>
<dbReference type="InterPro" id="IPR000717">
    <property type="entry name" value="PCI_dom"/>
</dbReference>
<dbReference type="Pfam" id="PF01399">
    <property type="entry name" value="PCI"/>
    <property type="match status" value="1"/>
</dbReference>
<dbReference type="Proteomes" id="UP001438707">
    <property type="component" value="Unassembled WGS sequence"/>
</dbReference>
<dbReference type="EMBL" id="JALJOS010000006">
    <property type="protein sequence ID" value="KAK9837954.1"/>
    <property type="molecule type" value="Genomic_DNA"/>
</dbReference>
<feature type="domain" description="PCI" evidence="6">
    <location>
        <begin position="277"/>
        <end position="451"/>
    </location>
</feature>
<keyword evidence="2" id="KW-0647">Proteasome</keyword>
<dbReference type="GO" id="GO:0005634">
    <property type="term" value="C:nucleus"/>
    <property type="evidence" value="ECO:0007669"/>
    <property type="project" value="UniProtKB-ARBA"/>
</dbReference>
<evidence type="ECO:0000256" key="4">
    <source>
        <dbReference type="SAM" id="Coils"/>
    </source>
</evidence>
<keyword evidence="4" id="KW-0175">Coiled coil</keyword>
<feature type="region of interest" description="Disordered" evidence="5">
    <location>
        <begin position="1"/>
        <end position="26"/>
    </location>
</feature>
<accession>A0AAW1RW08</accession>
<feature type="coiled-coil region" evidence="4">
    <location>
        <begin position="26"/>
        <end position="53"/>
    </location>
</feature>
<proteinExistence type="inferred from homology"/>
<dbReference type="InterPro" id="IPR040896">
    <property type="entry name" value="RPN5_C"/>
</dbReference>
<evidence type="ECO:0000313" key="8">
    <source>
        <dbReference type="Proteomes" id="UP001438707"/>
    </source>
</evidence>
<evidence type="ECO:0000256" key="3">
    <source>
        <dbReference type="ARBA" id="ARBA00064920"/>
    </source>
</evidence>
<dbReference type="InterPro" id="IPR040134">
    <property type="entry name" value="PSMD12/CSN4"/>
</dbReference>
<comment type="subunit">
    <text evidence="3">Component of the 19S regulatory particle (RP/PA700) lid subcomplex of the 26S proteasome. The 26S proteasome is composed of a core protease (CP), known as the 20S proteasome, capped at one or both ends by the 19S regulatory particle (RP/PA700). The RP/PA700 complex is composed of at least 17 different subunits in two subcomplexes, the base and the lid, which form the portions proximal and distal to the 20S proteolytic core, respectively.</text>
</comment>
<evidence type="ECO:0000259" key="6">
    <source>
        <dbReference type="PROSITE" id="PS50250"/>
    </source>
</evidence>
<dbReference type="SMART" id="SM00088">
    <property type="entry name" value="PINT"/>
    <property type="match status" value="1"/>
</dbReference>
<dbReference type="GO" id="GO:0005737">
    <property type="term" value="C:cytoplasm"/>
    <property type="evidence" value="ECO:0007669"/>
    <property type="project" value="TreeGrafter"/>
</dbReference>
<keyword evidence="8" id="KW-1185">Reference proteome</keyword>
<dbReference type="InterPro" id="IPR036390">
    <property type="entry name" value="WH_DNA-bd_sf"/>
</dbReference>
<dbReference type="AlphaFoldDB" id="A0AAW1RW08"/>
<dbReference type="GO" id="GO:0008541">
    <property type="term" value="C:proteasome regulatory particle, lid subcomplex"/>
    <property type="evidence" value="ECO:0007669"/>
    <property type="project" value="TreeGrafter"/>
</dbReference>
<comment type="similarity">
    <text evidence="1">Belongs to the proteasome subunit p55 family.</text>
</comment>
<dbReference type="PROSITE" id="PS50250">
    <property type="entry name" value="PCI"/>
    <property type="match status" value="1"/>
</dbReference>
<dbReference type="PANTHER" id="PTHR10855:SF1">
    <property type="entry name" value="26S PROTEASOME NON-ATPASE REGULATORY SUBUNIT 12"/>
    <property type="match status" value="1"/>
</dbReference>
<reference evidence="7 8" key="1">
    <citation type="journal article" date="2024" name="Nat. Commun.">
        <title>Phylogenomics reveals the evolutionary origins of lichenization in chlorophyte algae.</title>
        <authorList>
            <person name="Puginier C."/>
            <person name="Libourel C."/>
            <person name="Otte J."/>
            <person name="Skaloud P."/>
            <person name="Haon M."/>
            <person name="Grisel S."/>
            <person name="Petersen M."/>
            <person name="Berrin J.G."/>
            <person name="Delaux P.M."/>
            <person name="Dal Grande F."/>
            <person name="Keller J."/>
        </authorList>
    </citation>
    <scope>NUCLEOTIDE SEQUENCE [LARGE SCALE GENOMIC DNA]</scope>
    <source>
        <strain evidence="7 8">SAG 2145</strain>
    </source>
</reference>
<evidence type="ECO:0000256" key="5">
    <source>
        <dbReference type="SAM" id="MobiDB-lite"/>
    </source>
</evidence>
<dbReference type="SUPFAM" id="SSF46785">
    <property type="entry name" value="Winged helix' DNA-binding domain"/>
    <property type="match status" value="1"/>
</dbReference>
<dbReference type="Gene3D" id="1.10.10.10">
    <property type="entry name" value="Winged helix-like DNA-binding domain superfamily/Winged helix DNA-binding domain"/>
    <property type="match status" value="1"/>
</dbReference>
<dbReference type="InterPro" id="IPR054559">
    <property type="entry name" value="PSMD12-CSN4-like_N"/>
</dbReference>